<dbReference type="GO" id="GO:0034975">
    <property type="term" value="P:protein folding in endoplasmic reticulum"/>
    <property type="evidence" value="ECO:0007669"/>
    <property type="project" value="InterPro"/>
</dbReference>
<keyword evidence="1" id="KW-0812">Transmembrane</keyword>
<feature type="transmembrane region" description="Helical" evidence="1">
    <location>
        <begin position="330"/>
        <end position="351"/>
    </location>
</feature>
<organism evidence="2 3">
    <name type="scientific">Paramecium pentaurelia</name>
    <dbReference type="NCBI Taxonomy" id="43138"/>
    <lineage>
        <taxon>Eukaryota</taxon>
        <taxon>Sar</taxon>
        <taxon>Alveolata</taxon>
        <taxon>Ciliophora</taxon>
        <taxon>Intramacronucleata</taxon>
        <taxon>Oligohymenophorea</taxon>
        <taxon>Peniculida</taxon>
        <taxon>Parameciidae</taxon>
        <taxon>Paramecium</taxon>
    </lineage>
</organism>
<name>A0A8S1TFR7_9CILI</name>
<dbReference type="GO" id="GO:0071949">
    <property type="term" value="F:FAD binding"/>
    <property type="evidence" value="ECO:0007669"/>
    <property type="project" value="InterPro"/>
</dbReference>
<keyword evidence="3" id="KW-1185">Reference proteome</keyword>
<dbReference type="GO" id="GO:0005789">
    <property type="term" value="C:endoplasmic reticulum membrane"/>
    <property type="evidence" value="ECO:0007669"/>
    <property type="project" value="TreeGrafter"/>
</dbReference>
<dbReference type="PANTHER" id="PTHR12613">
    <property type="entry name" value="ERO1-RELATED"/>
    <property type="match status" value="1"/>
</dbReference>
<dbReference type="Proteomes" id="UP000689195">
    <property type="component" value="Unassembled WGS sequence"/>
</dbReference>
<protein>
    <recommendedName>
        <fullName evidence="4">Endoplasmic reticulum oxidoreductin</fullName>
    </recommendedName>
</protein>
<accession>A0A8S1TFR7</accession>
<gene>
    <name evidence="2" type="ORF">PPENT_87.1.T0200068</name>
</gene>
<sequence length="353" mass="41390">MLIASFQILLSINLIVISVLSYNYIISQKEQVYQSYYSKEELENIHHIEEINNVLFPILEDISYDPEFRIYQYIDTTKCPILMNQQECQVETCNILNFEGEDSIINVDLKYMGEKYTGQQGQNIWLNIYEDLGKNTTSEMHTHFLNLIKGIHSSISVSITEQFDYGNKTGANVDFFFWRVGNYPDRIYNLYFLESFLIQASKFLQINKIELPQQTLLKVQGLLSSYNLMPLYKFDYFQNLTQQDLEQYRSDIQLLNSYMDCVHCKRCKVNGKLQIHGLETSIALLFDNKLREDLEKNDMIAFLNTFQKISSSVKSLEAMFERRTSVTYKYLKLSTVGFIVLSLLSQVILMLKR</sequence>
<dbReference type="GO" id="GO:0016972">
    <property type="term" value="F:thiol oxidase activity"/>
    <property type="evidence" value="ECO:0007669"/>
    <property type="project" value="InterPro"/>
</dbReference>
<dbReference type="PANTHER" id="PTHR12613:SF0">
    <property type="entry name" value="ERO1-LIKE PROTEIN"/>
    <property type="match status" value="1"/>
</dbReference>
<feature type="transmembrane region" description="Helical" evidence="1">
    <location>
        <begin position="6"/>
        <end position="25"/>
    </location>
</feature>
<reference evidence="2" key="1">
    <citation type="submission" date="2021-01" db="EMBL/GenBank/DDBJ databases">
        <authorList>
            <consortium name="Genoscope - CEA"/>
            <person name="William W."/>
        </authorList>
    </citation>
    <scope>NUCLEOTIDE SEQUENCE</scope>
</reference>
<dbReference type="AlphaFoldDB" id="A0A8S1TFR7"/>
<keyword evidence="1" id="KW-0472">Membrane</keyword>
<evidence type="ECO:0000256" key="1">
    <source>
        <dbReference type="SAM" id="Phobius"/>
    </source>
</evidence>
<dbReference type="OrthoDB" id="269384at2759"/>
<evidence type="ECO:0000313" key="2">
    <source>
        <dbReference type="EMBL" id="CAD8150056.1"/>
    </source>
</evidence>
<dbReference type="InterPro" id="IPR007266">
    <property type="entry name" value="Ero1"/>
</dbReference>
<comment type="caution">
    <text evidence="2">The sequence shown here is derived from an EMBL/GenBank/DDBJ whole genome shotgun (WGS) entry which is preliminary data.</text>
</comment>
<evidence type="ECO:0000313" key="3">
    <source>
        <dbReference type="Proteomes" id="UP000689195"/>
    </source>
</evidence>
<dbReference type="EMBL" id="CAJJDO010000020">
    <property type="protein sequence ID" value="CAD8150056.1"/>
    <property type="molecule type" value="Genomic_DNA"/>
</dbReference>
<dbReference type="GO" id="GO:0015035">
    <property type="term" value="F:protein-disulfide reductase activity"/>
    <property type="evidence" value="ECO:0007669"/>
    <property type="project" value="InterPro"/>
</dbReference>
<dbReference type="Pfam" id="PF04137">
    <property type="entry name" value="ERO1"/>
    <property type="match status" value="1"/>
</dbReference>
<proteinExistence type="predicted"/>
<evidence type="ECO:0008006" key="4">
    <source>
        <dbReference type="Google" id="ProtNLM"/>
    </source>
</evidence>
<keyword evidence="1" id="KW-1133">Transmembrane helix</keyword>